<dbReference type="EMBL" id="HACA01009427">
    <property type="protein sequence ID" value="CDW26788.1"/>
    <property type="molecule type" value="Transcribed_RNA"/>
</dbReference>
<feature type="non-terminal residue" evidence="1">
    <location>
        <position position="1"/>
    </location>
</feature>
<dbReference type="AlphaFoldDB" id="A0A0K2TL59"/>
<name>A0A0K2TL59_LEPSM</name>
<organism evidence="1">
    <name type="scientific">Lepeophtheirus salmonis</name>
    <name type="common">Salmon louse</name>
    <name type="synonym">Caligus salmonis</name>
    <dbReference type="NCBI Taxonomy" id="72036"/>
    <lineage>
        <taxon>Eukaryota</taxon>
        <taxon>Metazoa</taxon>
        <taxon>Ecdysozoa</taxon>
        <taxon>Arthropoda</taxon>
        <taxon>Crustacea</taxon>
        <taxon>Multicrustacea</taxon>
        <taxon>Hexanauplia</taxon>
        <taxon>Copepoda</taxon>
        <taxon>Siphonostomatoida</taxon>
        <taxon>Caligidae</taxon>
        <taxon>Lepeophtheirus</taxon>
    </lineage>
</organism>
<protein>
    <submittedName>
        <fullName evidence="1">Uncharacterized protein</fullName>
    </submittedName>
</protein>
<reference evidence="1" key="1">
    <citation type="submission" date="2014-05" db="EMBL/GenBank/DDBJ databases">
        <authorList>
            <person name="Chronopoulou M."/>
        </authorList>
    </citation>
    <scope>NUCLEOTIDE SEQUENCE</scope>
    <source>
        <tissue evidence="1">Whole organism</tissue>
    </source>
</reference>
<proteinExistence type="predicted"/>
<accession>A0A0K2TL59</accession>
<sequence length="70" mass="8219">RGSLVYEQVEKITFKRDERISIRILQALGLLQDHRLRHQQDRNIGEKEELCQKGQTGHGRVHGMSFECVF</sequence>
<evidence type="ECO:0000313" key="1">
    <source>
        <dbReference type="EMBL" id="CDW26788.1"/>
    </source>
</evidence>